<dbReference type="EMBL" id="JAVIJP010000005">
    <property type="protein sequence ID" value="KAL3652447.1"/>
    <property type="molecule type" value="Genomic_DNA"/>
</dbReference>
<reference evidence="2" key="1">
    <citation type="journal article" date="2024" name="IScience">
        <title>Strigolactones Initiate the Formation of Haustorium-like Structures in Castilleja.</title>
        <authorList>
            <person name="Buerger M."/>
            <person name="Peterson D."/>
            <person name="Chory J."/>
        </authorList>
    </citation>
    <scope>NUCLEOTIDE SEQUENCE [LARGE SCALE GENOMIC DNA]</scope>
</reference>
<evidence type="ECO:0000313" key="1">
    <source>
        <dbReference type="EMBL" id="KAL3652447.1"/>
    </source>
</evidence>
<comment type="caution">
    <text evidence="1">The sequence shown here is derived from an EMBL/GenBank/DDBJ whole genome shotgun (WGS) entry which is preliminary data.</text>
</comment>
<protein>
    <submittedName>
        <fullName evidence="1">Uncharacterized protein</fullName>
    </submittedName>
</protein>
<dbReference type="Proteomes" id="UP001632038">
    <property type="component" value="Unassembled WGS sequence"/>
</dbReference>
<sequence length="160" mass="17839">MGNIEDALGLIMAAEGNLRAKGTNSEALGSKLLLKKFLPFLHVIMYAKFLENADIATVCSDGIVRIWTVNHENLADAVELDPNGFVFGVGITLWIWPIWLRRMRLKGIVQHVAGFGDEYGEKLKSHKGKVQTSEGRKQLESVRVIQRNLVYVVVATGFCR</sequence>
<keyword evidence="2" id="KW-1185">Reference proteome</keyword>
<organism evidence="1 2">
    <name type="scientific">Castilleja foliolosa</name>
    <dbReference type="NCBI Taxonomy" id="1961234"/>
    <lineage>
        <taxon>Eukaryota</taxon>
        <taxon>Viridiplantae</taxon>
        <taxon>Streptophyta</taxon>
        <taxon>Embryophyta</taxon>
        <taxon>Tracheophyta</taxon>
        <taxon>Spermatophyta</taxon>
        <taxon>Magnoliopsida</taxon>
        <taxon>eudicotyledons</taxon>
        <taxon>Gunneridae</taxon>
        <taxon>Pentapetalae</taxon>
        <taxon>asterids</taxon>
        <taxon>lamiids</taxon>
        <taxon>Lamiales</taxon>
        <taxon>Orobanchaceae</taxon>
        <taxon>Pedicularideae</taxon>
        <taxon>Castillejinae</taxon>
        <taxon>Castilleja</taxon>
    </lineage>
</organism>
<dbReference type="AlphaFoldDB" id="A0ABD3EFB0"/>
<proteinExistence type="predicted"/>
<gene>
    <name evidence="1" type="ORF">CASFOL_002128</name>
</gene>
<name>A0ABD3EFB0_9LAMI</name>
<accession>A0ABD3EFB0</accession>
<evidence type="ECO:0000313" key="2">
    <source>
        <dbReference type="Proteomes" id="UP001632038"/>
    </source>
</evidence>